<dbReference type="Proteomes" id="UP001156102">
    <property type="component" value="Unassembled WGS sequence"/>
</dbReference>
<evidence type="ECO:0000256" key="4">
    <source>
        <dbReference type="ARBA" id="ARBA00022692"/>
    </source>
</evidence>
<feature type="transmembrane region" description="Helical" evidence="7">
    <location>
        <begin position="12"/>
        <end position="37"/>
    </location>
</feature>
<keyword evidence="6 7" id="KW-0472">Membrane</keyword>
<keyword evidence="4 7" id="KW-0812">Transmembrane</keyword>
<evidence type="ECO:0000259" key="8">
    <source>
        <dbReference type="PROSITE" id="PS50850"/>
    </source>
</evidence>
<dbReference type="Gene3D" id="1.20.1250.20">
    <property type="entry name" value="MFS general substrate transporter like domains"/>
    <property type="match status" value="1"/>
</dbReference>
<dbReference type="InterPro" id="IPR011701">
    <property type="entry name" value="MFS"/>
</dbReference>
<proteinExistence type="predicted"/>
<evidence type="ECO:0000256" key="1">
    <source>
        <dbReference type="ARBA" id="ARBA00004651"/>
    </source>
</evidence>
<keyword evidence="3" id="KW-1003">Cell membrane</keyword>
<dbReference type="AlphaFoldDB" id="A0AA41X5G9"/>
<feature type="domain" description="Major facilitator superfamily (MFS) profile" evidence="8">
    <location>
        <begin position="1"/>
        <end position="397"/>
    </location>
</feature>
<dbReference type="CDD" id="cd17329">
    <property type="entry name" value="MFS_MdtH_MDR_like"/>
    <property type="match status" value="1"/>
</dbReference>
<feature type="transmembrane region" description="Helical" evidence="7">
    <location>
        <begin position="43"/>
        <end position="65"/>
    </location>
</feature>
<evidence type="ECO:0000256" key="5">
    <source>
        <dbReference type="ARBA" id="ARBA00022989"/>
    </source>
</evidence>
<dbReference type="PROSITE" id="PS50850">
    <property type="entry name" value="MFS"/>
    <property type="match status" value="1"/>
</dbReference>
<dbReference type="Pfam" id="PF07690">
    <property type="entry name" value="MFS_1"/>
    <property type="match status" value="1"/>
</dbReference>
<feature type="transmembrane region" description="Helical" evidence="7">
    <location>
        <begin position="341"/>
        <end position="361"/>
    </location>
</feature>
<dbReference type="SUPFAM" id="SSF103473">
    <property type="entry name" value="MFS general substrate transporter"/>
    <property type="match status" value="1"/>
</dbReference>
<feature type="transmembrane region" description="Helical" evidence="7">
    <location>
        <begin position="213"/>
        <end position="232"/>
    </location>
</feature>
<evidence type="ECO:0000256" key="2">
    <source>
        <dbReference type="ARBA" id="ARBA00022448"/>
    </source>
</evidence>
<feature type="transmembrane region" description="Helical" evidence="7">
    <location>
        <begin position="306"/>
        <end position="329"/>
    </location>
</feature>
<evidence type="ECO:0000313" key="9">
    <source>
        <dbReference type="EMBL" id="MCP8969122.1"/>
    </source>
</evidence>
<evidence type="ECO:0000256" key="6">
    <source>
        <dbReference type="ARBA" id="ARBA00023136"/>
    </source>
</evidence>
<sequence length="411" mass="44227">MQHMVKSIPALGWNIIVGTLFARMATSMSMPFLAIYLTAAKGVSPALAGAVIGVSALVGVFSSFIGGSLSDRYGRKRVMLVSIAVWIVVFIGFAFAEHIAAFFVLNALNGVCRAFFEPSSRALLSDLTKPENRLMIFNLRYGAINAGVAVGPWIGLQLGSAKSTTPFLAAAIVYTLYAAALLLQFRSYEENRQTTTKERVMMRDSIGVLRKDLLFLAALIGLILSTAGYSQFSSSLSQYFANSTKFQGGVELFSHALVLNAVTVLLVQYPLTRIGKRYSALVSVMIGTLVTSIGLLGYGFAASAWMVYAVTVLFTMGEVLMFSMTDLFVDQIAPKHLKGTYFGAMGFSGFGGVIGPWLGGALLDHFGYEHGEIIFALLAGVCALGFPILLLVKLRLDRNRSAQAGSEKLHA</sequence>
<evidence type="ECO:0000256" key="7">
    <source>
        <dbReference type="SAM" id="Phobius"/>
    </source>
</evidence>
<reference evidence="9" key="1">
    <citation type="submission" date="2022-07" db="EMBL/GenBank/DDBJ databases">
        <authorList>
            <person name="Li W.-J."/>
            <person name="Deng Q.-Q."/>
        </authorList>
    </citation>
    <scope>NUCLEOTIDE SEQUENCE</scope>
    <source>
        <strain evidence="9">SYSU M60031</strain>
    </source>
</reference>
<evidence type="ECO:0000313" key="10">
    <source>
        <dbReference type="Proteomes" id="UP001156102"/>
    </source>
</evidence>
<dbReference type="GO" id="GO:0005886">
    <property type="term" value="C:plasma membrane"/>
    <property type="evidence" value="ECO:0007669"/>
    <property type="project" value="UniProtKB-SubCell"/>
</dbReference>
<feature type="transmembrane region" description="Helical" evidence="7">
    <location>
        <begin position="252"/>
        <end position="271"/>
    </location>
</feature>
<organism evidence="9 10">
    <name type="scientific">Ectobacillus ponti</name>
    <dbReference type="NCBI Taxonomy" id="2961894"/>
    <lineage>
        <taxon>Bacteria</taxon>
        <taxon>Bacillati</taxon>
        <taxon>Bacillota</taxon>
        <taxon>Bacilli</taxon>
        <taxon>Bacillales</taxon>
        <taxon>Bacillaceae</taxon>
        <taxon>Ectobacillus</taxon>
    </lineage>
</organism>
<feature type="transmembrane region" description="Helical" evidence="7">
    <location>
        <begin position="137"/>
        <end position="155"/>
    </location>
</feature>
<keyword evidence="5 7" id="KW-1133">Transmembrane helix</keyword>
<accession>A0AA41X5G9</accession>
<dbReference type="PANTHER" id="PTHR43414:SF1">
    <property type="entry name" value="PEPTIDE PERMEASE"/>
    <property type="match status" value="1"/>
</dbReference>
<dbReference type="GO" id="GO:0022857">
    <property type="term" value="F:transmembrane transporter activity"/>
    <property type="evidence" value="ECO:0007669"/>
    <property type="project" value="InterPro"/>
</dbReference>
<dbReference type="EMBL" id="JANCLT010000005">
    <property type="protein sequence ID" value="MCP8969122.1"/>
    <property type="molecule type" value="Genomic_DNA"/>
</dbReference>
<gene>
    <name evidence="9" type="ORF">NK662_11280</name>
</gene>
<evidence type="ECO:0000256" key="3">
    <source>
        <dbReference type="ARBA" id="ARBA00022475"/>
    </source>
</evidence>
<feature type="transmembrane region" description="Helical" evidence="7">
    <location>
        <begin position="167"/>
        <end position="185"/>
    </location>
</feature>
<name>A0AA41X5G9_9BACI</name>
<keyword evidence="10" id="KW-1185">Reference proteome</keyword>
<dbReference type="InterPro" id="IPR020846">
    <property type="entry name" value="MFS_dom"/>
</dbReference>
<dbReference type="RefSeq" id="WP_254759249.1">
    <property type="nucleotide sequence ID" value="NZ_JANCLT010000005.1"/>
</dbReference>
<dbReference type="InterPro" id="IPR036259">
    <property type="entry name" value="MFS_trans_sf"/>
</dbReference>
<feature type="transmembrane region" description="Helical" evidence="7">
    <location>
        <begin position="278"/>
        <end position="300"/>
    </location>
</feature>
<feature type="transmembrane region" description="Helical" evidence="7">
    <location>
        <begin position="373"/>
        <end position="392"/>
    </location>
</feature>
<protein>
    <submittedName>
        <fullName evidence="9">MFS transporter</fullName>
    </submittedName>
</protein>
<keyword evidence="2" id="KW-0813">Transport</keyword>
<comment type="subcellular location">
    <subcellularLocation>
        <location evidence="1">Cell membrane</location>
        <topology evidence="1">Multi-pass membrane protein</topology>
    </subcellularLocation>
</comment>
<comment type="caution">
    <text evidence="9">The sequence shown here is derived from an EMBL/GenBank/DDBJ whole genome shotgun (WGS) entry which is preliminary data.</text>
</comment>
<dbReference type="PANTHER" id="PTHR43414">
    <property type="entry name" value="MULTIDRUG RESISTANCE PROTEIN MDTG"/>
    <property type="match status" value="1"/>
</dbReference>